<feature type="region of interest" description="Disordered" evidence="9">
    <location>
        <begin position="1673"/>
        <end position="1743"/>
    </location>
</feature>
<dbReference type="PANTHER" id="PTHR22826:SF206">
    <property type="entry name" value="TRIPLE FUNCTIONAL DOMAIN PROTEIN"/>
    <property type="match status" value="1"/>
</dbReference>
<dbReference type="FunFam" id="1.20.58.60:FF:000034">
    <property type="entry name" value="kalirin isoform X2"/>
    <property type="match status" value="1"/>
</dbReference>
<dbReference type="InterPro" id="IPR051336">
    <property type="entry name" value="RhoGEF_Guanine_NuclExch_SF"/>
</dbReference>
<dbReference type="OrthoDB" id="10256089at2759"/>
<dbReference type="Pfam" id="PF23323">
    <property type="entry name" value="Spectrin_6"/>
    <property type="match status" value="1"/>
</dbReference>
<dbReference type="GO" id="GO:0005085">
    <property type="term" value="F:guanyl-nucleotide exchange factor activity"/>
    <property type="evidence" value="ECO:0007669"/>
    <property type="project" value="UniProtKB-KW"/>
</dbReference>
<evidence type="ECO:0000256" key="3">
    <source>
        <dbReference type="ARBA" id="ARBA00022443"/>
    </source>
</evidence>
<keyword evidence="6" id="KW-0344">Guanine-nucleotide releasing factor</keyword>
<evidence type="ECO:0000259" key="11">
    <source>
        <dbReference type="PROSITE" id="PS50010"/>
    </source>
</evidence>
<feature type="region of interest" description="Disordered" evidence="9">
    <location>
        <begin position="1068"/>
        <end position="1245"/>
    </location>
</feature>
<dbReference type="InterPro" id="IPR035899">
    <property type="entry name" value="DBL_dom_sf"/>
</dbReference>
<dbReference type="SUPFAM" id="SSF46966">
    <property type="entry name" value="Spectrin repeat"/>
    <property type="match status" value="3"/>
</dbReference>
<comment type="similarity">
    <text evidence="2">Belongs to the protein kinase superfamily. CAMK Ser/Thr protein kinase family.</text>
</comment>
<dbReference type="InterPro" id="IPR002017">
    <property type="entry name" value="Spectrin_repeat"/>
</dbReference>
<dbReference type="CDD" id="cd13241">
    <property type="entry name" value="PH2_Kalirin_Trio_p63RhoGEF"/>
    <property type="match status" value="1"/>
</dbReference>
<dbReference type="Pfam" id="PF00069">
    <property type="entry name" value="Pkinase"/>
    <property type="match status" value="1"/>
</dbReference>
<feature type="region of interest" description="Disordered" evidence="9">
    <location>
        <begin position="1"/>
        <end position="21"/>
    </location>
</feature>
<dbReference type="SUPFAM" id="SSF56112">
    <property type="entry name" value="Protein kinase-like (PK-like)"/>
    <property type="match status" value="1"/>
</dbReference>
<feature type="compositionally biased region" description="Low complexity" evidence="9">
    <location>
        <begin position="1533"/>
        <end position="1556"/>
    </location>
</feature>
<feature type="domain" description="SH3" evidence="10">
    <location>
        <begin position="1742"/>
        <end position="1807"/>
    </location>
</feature>
<feature type="compositionally biased region" description="Basic and acidic residues" evidence="9">
    <location>
        <begin position="1123"/>
        <end position="1139"/>
    </location>
</feature>
<dbReference type="SUPFAM" id="SSF48726">
    <property type="entry name" value="Immunoglobulin"/>
    <property type="match status" value="1"/>
</dbReference>
<dbReference type="GO" id="GO:0005524">
    <property type="term" value="F:ATP binding"/>
    <property type="evidence" value="ECO:0007669"/>
    <property type="project" value="InterPro"/>
</dbReference>
<dbReference type="InterPro" id="IPR011009">
    <property type="entry name" value="Kinase-like_dom_sf"/>
</dbReference>
<feature type="compositionally biased region" description="Polar residues" evidence="9">
    <location>
        <begin position="947"/>
        <end position="956"/>
    </location>
</feature>
<feature type="compositionally biased region" description="Low complexity" evidence="9">
    <location>
        <begin position="1727"/>
        <end position="1743"/>
    </location>
</feature>
<comment type="subcellular location">
    <subcellularLocation>
        <location evidence="1">Cytoplasm</location>
    </subcellularLocation>
</comment>
<dbReference type="GO" id="GO:0005737">
    <property type="term" value="C:cytoplasm"/>
    <property type="evidence" value="ECO:0007669"/>
    <property type="project" value="UniProtKB-SubCell"/>
</dbReference>
<protein>
    <submittedName>
        <fullName evidence="14">Triple functional domain protein</fullName>
    </submittedName>
</protein>
<dbReference type="Gene3D" id="2.30.29.30">
    <property type="entry name" value="Pleckstrin-homology domain (PH domain)/Phosphotyrosine-binding domain (PTB)"/>
    <property type="match status" value="2"/>
</dbReference>
<dbReference type="InterPro" id="IPR055251">
    <property type="entry name" value="SOS1_NGEF_PH"/>
</dbReference>
<evidence type="ECO:0000256" key="5">
    <source>
        <dbReference type="ARBA" id="ARBA00022553"/>
    </source>
</evidence>
<feature type="compositionally biased region" description="Basic and acidic residues" evidence="9">
    <location>
        <begin position="1834"/>
        <end position="1853"/>
    </location>
</feature>
<dbReference type="InterPro" id="IPR001849">
    <property type="entry name" value="PH_domain"/>
</dbReference>
<dbReference type="FunFam" id="2.30.30.40:FF:000038">
    <property type="entry name" value="kalirin isoform X1"/>
    <property type="match status" value="1"/>
</dbReference>
<feature type="compositionally biased region" description="Basic and acidic residues" evidence="9">
    <location>
        <begin position="56"/>
        <end position="72"/>
    </location>
</feature>
<dbReference type="InterPro" id="IPR018159">
    <property type="entry name" value="Spectrin/alpha-actinin"/>
</dbReference>
<feature type="compositionally biased region" description="Low complexity" evidence="9">
    <location>
        <begin position="1224"/>
        <end position="1242"/>
    </location>
</feature>
<dbReference type="Proteomes" id="UP000319801">
    <property type="component" value="Unassembled WGS sequence"/>
</dbReference>
<feature type="compositionally biased region" description="Basic and acidic residues" evidence="9">
    <location>
        <begin position="1206"/>
        <end position="1215"/>
    </location>
</feature>
<feature type="domain" description="Protein kinase" evidence="12">
    <location>
        <begin position="1964"/>
        <end position="2218"/>
    </location>
</feature>
<dbReference type="SMART" id="SM00325">
    <property type="entry name" value="RhoGEF"/>
    <property type="match status" value="1"/>
</dbReference>
<dbReference type="FunFam" id="1.10.510.10:FF:000152">
    <property type="entry name" value="kalirin isoform X1"/>
    <property type="match status" value="1"/>
</dbReference>
<dbReference type="Gene3D" id="1.20.58.60">
    <property type="match status" value="3"/>
</dbReference>
<dbReference type="GO" id="GO:0004672">
    <property type="term" value="F:protein kinase activity"/>
    <property type="evidence" value="ECO:0007669"/>
    <property type="project" value="InterPro"/>
</dbReference>
<dbReference type="EMBL" id="VCAZ01000009">
    <property type="protein sequence ID" value="TSK31399.1"/>
    <property type="molecule type" value="Genomic_DNA"/>
</dbReference>
<feature type="compositionally biased region" description="Low complexity" evidence="9">
    <location>
        <begin position="1157"/>
        <end position="1175"/>
    </location>
</feature>
<dbReference type="InterPro" id="IPR047053">
    <property type="entry name" value="Kalirin_TRIO_SH3_2"/>
</dbReference>
<keyword evidence="15" id="KW-1185">Reference proteome</keyword>
<dbReference type="FunFam" id="2.60.40.10:FF:000368">
    <property type="entry name" value="kalirin isoform X1"/>
    <property type="match status" value="1"/>
</dbReference>
<dbReference type="InterPro" id="IPR058918">
    <property type="entry name" value="KALRN/TRIO-like_spectrin"/>
</dbReference>
<dbReference type="Pfam" id="PF00018">
    <property type="entry name" value="SH3_1"/>
    <property type="match status" value="1"/>
</dbReference>
<feature type="compositionally biased region" description="Polar residues" evidence="9">
    <location>
        <begin position="204"/>
        <end position="214"/>
    </location>
</feature>
<dbReference type="PROSITE" id="PS50835">
    <property type="entry name" value="IG_LIKE"/>
    <property type="match status" value="1"/>
</dbReference>
<dbReference type="InterPro" id="IPR028570">
    <property type="entry name" value="Kalirin_TRIO_SH3_1"/>
</dbReference>
<dbReference type="Pfam" id="PF07679">
    <property type="entry name" value="I-set"/>
    <property type="match status" value="1"/>
</dbReference>
<dbReference type="PROSITE" id="PS50010">
    <property type="entry name" value="DH_2"/>
    <property type="match status" value="1"/>
</dbReference>
<dbReference type="InterPro" id="IPR007110">
    <property type="entry name" value="Ig-like_dom"/>
</dbReference>
<feature type="coiled-coil region" evidence="8">
    <location>
        <begin position="658"/>
        <end position="688"/>
    </location>
</feature>
<dbReference type="PROSITE" id="PS50011">
    <property type="entry name" value="PROTEIN_KINASE_DOM"/>
    <property type="match status" value="1"/>
</dbReference>
<dbReference type="FunFam" id="1.20.58.60:FF:000032">
    <property type="entry name" value="Kalirin RhoGEF kinase b"/>
    <property type="match status" value="1"/>
</dbReference>
<dbReference type="Gene3D" id="2.60.40.10">
    <property type="entry name" value="Immunoglobulins"/>
    <property type="match status" value="1"/>
</dbReference>
<proteinExistence type="inferred from homology"/>
<dbReference type="InterPro" id="IPR008271">
    <property type="entry name" value="Ser/Thr_kinase_AS"/>
</dbReference>
<evidence type="ECO:0000313" key="14">
    <source>
        <dbReference type="EMBL" id="TSK31399.1"/>
    </source>
</evidence>
<dbReference type="SUPFAM" id="SSF48065">
    <property type="entry name" value="DBL homology domain (DH-domain)"/>
    <property type="match status" value="2"/>
</dbReference>
<keyword evidence="3 7" id="KW-0728">SH3 domain</keyword>
<dbReference type="PANTHER" id="PTHR22826">
    <property type="entry name" value="RHO GUANINE EXCHANGE FACTOR-RELATED"/>
    <property type="match status" value="1"/>
</dbReference>
<dbReference type="Gene3D" id="1.20.900.10">
    <property type="entry name" value="Dbl homology (DH) domain"/>
    <property type="match status" value="1"/>
</dbReference>
<dbReference type="InterPro" id="IPR013783">
    <property type="entry name" value="Ig-like_fold"/>
</dbReference>
<feature type="region of interest" description="Disordered" evidence="9">
    <location>
        <begin position="1512"/>
        <end position="1630"/>
    </location>
</feature>
<dbReference type="CDD" id="cd00160">
    <property type="entry name" value="RhoGEF"/>
    <property type="match status" value="1"/>
</dbReference>
<sequence length="2266" mass="253958">MSSGEGGEEAAKDAADIQTFKSGFRRNEEMKAMEVLPILKEKVAFLSDLSCTHTSHQRERERRERTESDRANAESVGRTTMVSLEGLSKVVDPSQLTPDFEGSLDYNHDEWIEIRVAFEEFTGNARHLLNRLEEMHTMVTRKDLPQELEGARRMIDEHAALKKKVVKAPVEEVDAEGQRLLQRIQSSESYVNRAVPAAPGQRDAQGQGQPNADTQGLVPRVTALLEQLHGTRHNLHQAWHVRKLQLDQCFQLRLFEQDAEKMFDWIMHNKGLFLAGYTEIGNNHSHAMDLQTQHNHFSMNCMNVYVNINRIMSVGNRLLEAGHYASQQIKQISGQLEQEWKAFAAALDERSTLLEMSATFHQKCDQYMSNVDSWCKACGEVDLPSELQDLEDAIHHHQGLYEHITTAYSEVSQDGKALLDKLQRPLTPGSADSLTASANYSKAVHHVLDIIHEVLHHQRQLENIWQHRKVRLHQRLQLCVFQQDVQQVLDWIENHGEAFLSKHTGVGKSLHRARALQKRHEDFEEVAQNTYTNADKLLEAAEQLAQTGECDPEEIYQAAHQLEDRIQDFVRRVEQRKVLLDMSVAFHTHVKEELQKELLDDVYAESVEAVQDLIKRFGQQQQTTLQVTVNVIKEGEDLIQQLRDSAISSNKAPHNSSINHIESVLQQLDEAQAQMEELFQERKIKLELFLQLRIFERDAIDIISDLDSWNEELSQQMSDFDTEDLTLAEQRLQHHADKALTMNNLTFDDLLEFLHEKQQELDVAAEQHRRHLEQCVQLRHLQAEVKQLISQSVYQHTAALYFIGIFLKELEKYEQLPEDVGHCFVTWADKFQMYVNYCKNKPDSTQLILEHAGSYFDTSELGVTEHVEGDPCKFALWVGRTPTSDNKIVLKASSIENKQDWIKHIREVIQERTVHLKGALKEPIHIPKPSTAKHKTRRDGEDLDSQGEGSSQPDTISLASRTSQNTLDSDKLSGGCELTVVIHDFMAGNNNELSVRRGQTVEVLERLHDKPDWCLVRTTDRSPALEGIVPCAMLCIAHSRSSMEMEGIFNHKDTLSVCSNDAILPGSSATLQPGHMMGSQSSPGPKRPGNTLRKWLTSPVRRLSSGKADGHVKKLAHKHKKSRADVRKSAEVGSQKDSDDSAATPQDETVEERVRNEGLSSGTLSKSSSSGMQSCGEEEGEEGADSVPLPPPMAIQQHSLLQPDPQDDKALEDRPSSLSVEQGDSSSPSFNPSDNSLLSSSSPIDEMEERKTGFLKRRHYVLLELVETERDYVRDLSLVVEGYMARMREEGVPDDMKGKDKIVFGNIHQIYDWHQDFFLGELEKCLVDPDHLGLLFVKHERRLHMYIVYCQNKPKSEHIVSEYIDTYFEGKIVAQGRLLLQDTFLVSDSDGGLLGRMKERRVFLFEQIVIFSEPLDKKRGFSMPGFLYKNSIKVSCLGLEDSADGDPCKFTLTSRMPNGSIEAFLMHSSHPGVRQVWTLQINQILEAQRNFLTALTSPIDYQRNHVGGSVSAPIGSSVSSGGQGVARGGGGMAVPVSSGCRSRPSRIPQPSRLPQPLRHHSPALGSGASEPDGPNKISGMPTRPLPSCTTDPDTSRDSAKPKLSDSPQSKRSEPLEDVSKENQDLPISAQIPRATVPPLALAPPGFKDFLAPCSPGPKNGGCSTPSSTAGFWSSMPGSPAGRPGSFTFPGEACETPSRHNQNPNQRHSSHGKDADRMSTCSSASEQSVQSTQSNGSESSSSSNISTMLVTQDYVALKEDEINVCQGEVVQILASNQQNMFLVFRAATDQSPAAEGWIPGYVLGHTSANTPDAPEGTIKKSSSWHTSLRIRRKSERREKEGKKDSKLENGYRKSREGLPNKVSVKLLNPNYIYDVPPEILIPLSDVTCDKGECVTLRCKVCGRPKATVTWKGPDQSMLSNNGHFSIAYSETGEATLRILGVDSEDDGTSSDGIRIMWKDNFESFYTEVAELGRSVVKALKRCDQKGTKRTVAVKLVNKKLMKRDQVTQELSILKRLQHPHIISLQDIFETPSSYALILEMADQGRLLDFIVSWGNLTEQKVAFYLRDILEALDYLHNCRIAHLDIKPENLVLDQSSSQLTVKLTDFGDAVQLNSAHYIHPLLGSPEFAAPELVLGEPVSLTSDLWSLGVVTYVILSGASPFLDESVEETCLNICRLDFSFPDDYFQGVSQEARDFVCLLLRTEPNKRPSPSVCLQEPWLRQGNSQGSTEGIDTSRLITFIERRKHHNDLRPLGGIRSFLHSRLQPRI</sequence>
<feature type="compositionally biased region" description="Basic and acidic residues" evidence="9">
    <location>
        <begin position="1593"/>
        <end position="1623"/>
    </location>
</feature>
<evidence type="ECO:0000256" key="2">
    <source>
        <dbReference type="ARBA" id="ARBA00006692"/>
    </source>
</evidence>
<gene>
    <name evidence="14" type="ORF">Baya_3509</name>
</gene>
<dbReference type="InterPro" id="IPR000719">
    <property type="entry name" value="Prot_kinase_dom"/>
</dbReference>
<dbReference type="Pfam" id="PF00621">
    <property type="entry name" value="RhoGEF"/>
    <property type="match status" value="1"/>
</dbReference>
<feature type="compositionally biased region" description="Gly residues" evidence="9">
    <location>
        <begin position="1521"/>
        <end position="1532"/>
    </location>
</feature>
<dbReference type="FunFam" id="2.30.30.40:FF:000040">
    <property type="entry name" value="kalirin isoform X1"/>
    <property type="match status" value="1"/>
</dbReference>
<dbReference type="Pfam" id="PF16609">
    <property type="entry name" value="SH3-RhoG_link"/>
    <property type="match status" value="1"/>
</dbReference>
<dbReference type="InterPro" id="IPR000219">
    <property type="entry name" value="DH_dom"/>
</dbReference>
<keyword evidence="5" id="KW-0597">Phosphoprotein</keyword>
<name>A0A556TPG3_BAGYA</name>
<keyword evidence="4" id="KW-0963">Cytoplasm</keyword>
<dbReference type="SMART" id="SM00233">
    <property type="entry name" value="PH"/>
    <property type="match status" value="2"/>
</dbReference>
<dbReference type="InterPro" id="IPR036179">
    <property type="entry name" value="Ig-like_dom_sf"/>
</dbReference>
<dbReference type="InterPro" id="IPR011993">
    <property type="entry name" value="PH-like_dom_sf"/>
</dbReference>
<dbReference type="FunFam" id="1.20.58.60:FF:000015">
    <property type="entry name" value="triple functional domain protein-like"/>
    <property type="match status" value="1"/>
</dbReference>
<feature type="region of interest" description="Disordered" evidence="9">
    <location>
        <begin position="1807"/>
        <end position="1853"/>
    </location>
</feature>
<dbReference type="InterPro" id="IPR013098">
    <property type="entry name" value="Ig_I-set"/>
</dbReference>
<reference evidence="14 15" key="1">
    <citation type="journal article" date="2019" name="Genome Biol. Evol.">
        <title>Whole-Genome Sequencing of the Giant Devil Catfish, Bagarius yarrelli.</title>
        <authorList>
            <person name="Jiang W."/>
            <person name="Lv Y."/>
            <person name="Cheng L."/>
            <person name="Yang K."/>
            <person name="Chao B."/>
            <person name="Wang X."/>
            <person name="Li Y."/>
            <person name="Pan X."/>
            <person name="You X."/>
            <person name="Zhang Y."/>
            <person name="Yang J."/>
            <person name="Li J."/>
            <person name="Zhang X."/>
            <person name="Liu S."/>
            <person name="Sun C."/>
            <person name="Yang J."/>
            <person name="Shi Q."/>
        </authorList>
    </citation>
    <scope>NUCLEOTIDE SEQUENCE [LARGE SCALE GENOMIC DNA]</scope>
    <source>
        <strain evidence="14">JWS20170419001</strain>
        <tissue evidence="14">Muscle</tissue>
    </source>
</reference>
<dbReference type="PROSITE" id="PS50002">
    <property type="entry name" value="SH3"/>
    <property type="match status" value="2"/>
</dbReference>
<dbReference type="SUPFAM" id="SSF50729">
    <property type="entry name" value="PH domain-like"/>
    <property type="match status" value="2"/>
</dbReference>
<feature type="domain" description="DH" evidence="11">
    <location>
        <begin position="1257"/>
        <end position="1362"/>
    </location>
</feature>
<dbReference type="PROSITE" id="PS00108">
    <property type="entry name" value="PROTEIN_KINASE_ST"/>
    <property type="match status" value="1"/>
</dbReference>
<evidence type="ECO:0000313" key="15">
    <source>
        <dbReference type="Proteomes" id="UP000319801"/>
    </source>
</evidence>
<dbReference type="CDD" id="cd11852">
    <property type="entry name" value="SH3_Kalirin_1"/>
    <property type="match status" value="1"/>
</dbReference>
<dbReference type="Gene3D" id="3.30.200.20">
    <property type="entry name" value="Phosphorylase Kinase, domain 1"/>
    <property type="match status" value="1"/>
</dbReference>
<evidence type="ECO:0000256" key="4">
    <source>
        <dbReference type="ARBA" id="ARBA00022490"/>
    </source>
</evidence>
<dbReference type="GO" id="GO:0019898">
    <property type="term" value="C:extrinsic component of membrane"/>
    <property type="evidence" value="ECO:0007669"/>
    <property type="project" value="TreeGrafter"/>
</dbReference>
<evidence type="ECO:0000259" key="12">
    <source>
        <dbReference type="PROSITE" id="PS50011"/>
    </source>
</evidence>
<evidence type="ECO:0000256" key="6">
    <source>
        <dbReference type="ARBA" id="ARBA00022658"/>
    </source>
</evidence>
<evidence type="ECO:0000259" key="10">
    <source>
        <dbReference type="PROSITE" id="PS50002"/>
    </source>
</evidence>
<dbReference type="SMART" id="SM00220">
    <property type="entry name" value="S_TKc"/>
    <property type="match status" value="1"/>
</dbReference>
<dbReference type="GO" id="GO:0007411">
    <property type="term" value="P:axon guidance"/>
    <property type="evidence" value="ECO:0007669"/>
    <property type="project" value="TreeGrafter"/>
</dbReference>
<feature type="region of interest" description="Disordered" evidence="9">
    <location>
        <begin position="52"/>
        <end position="77"/>
    </location>
</feature>
<feature type="domain" description="Ig-like" evidence="13">
    <location>
        <begin position="1876"/>
        <end position="1947"/>
    </location>
</feature>
<dbReference type="SMART" id="SM00326">
    <property type="entry name" value="SH3"/>
    <property type="match status" value="2"/>
</dbReference>
<dbReference type="CDD" id="cd00176">
    <property type="entry name" value="SPEC"/>
    <property type="match status" value="3"/>
</dbReference>
<feature type="region of interest" description="Disordered" evidence="9">
    <location>
        <begin position="193"/>
        <end position="215"/>
    </location>
</feature>
<dbReference type="SMART" id="SM00150">
    <property type="entry name" value="SPEC"/>
    <property type="match status" value="5"/>
</dbReference>
<evidence type="ECO:0000256" key="1">
    <source>
        <dbReference type="ARBA" id="ARBA00004496"/>
    </source>
</evidence>
<dbReference type="Pfam" id="PF23587">
    <property type="entry name" value="SH3_KALRN"/>
    <property type="match status" value="1"/>
</dbReference>
<dbReference type="InterPro" id="IPR001452">
    <property type="entry name" value="SH3_domain"/>
</dbReference>
<feature type="region of interest" description="Disordered" evidence="9">
    <location>
        <begin position="920"/>
        <end position="956"/>
    </location>
</feature>
<keyword evidence="8" id="KW-0175">Coiled coil</keyword>
<dbReference type="Pfam" id="PF22697">
    <property type="entry name" value="SOS1_NGEF_PH"/>
    <property type="match status" value="2"/>
</dbReference>
<feature type="domain" description="SH3" evidence="10">
    <location>
        <begin position="974"/>
        <end position="1039"/>
    </location>
</feature>
<organism evidence="14 15">
    <name type="scientific">Bagarius yarrelli</name>
    <name type="common">Goonch</name>
    <name type="synonym">Bagrus yarrelli</name>
    <dbReference type="NCBI Taxonomy" id="175774"/>
    <lineage>
        <taxon>Eukaryota</taxon>
        <taxon>Metazoa</taxon>
        <taxon>Chordata</taxon>
        <taxon>Craniata</taxon>
        <taxon>Vertebrata</taxon>
        <taxon>Euteleostomi</taxon>
        <taxon>Actinopterygii</taxon>
        <taxon>Neopterygii</taxon>
        <taxon>Teleostei</taxon>
        <taxon>Ostariophysi</taxon>
        <taxon>Siluriformes</taxon>
        <taxon>Sisoridae</taxon>
        <taxon>Sisorinae</taxon>
        <taxon>Bagarius</taxon>
    </lineage>
</organism>
<evidence type="ECO:0000256" key="9">
    <source>
        <dbReference type="SAM" id="MobiDB-lite"/>
    </source>
</evidence>
<feature type="compositionally biased region" description="Basic residues" evidence="9">
    <location>
        <begin position="1113"/>
        <end position="1122"/>
    </location>
</feature>
<dbReference type="Gene3D" id="1.10.510.10">
    <property type="entry name" value="Transferase(Phosphotransferase) domain 1"/>
    <property type="match status" value="1"/>
</dbReference>
<dbReference type="CDD" id="cd11853">
    <property type="entry name" value="SH3_Kalirin_2"/>
    <property type="match status" value="1"/>
</dbReference>
<dbReference type="InterPro" id="IPR036028">
    <property type="entry name" value="SH3-like_dom_sf"/>
</dbReference>
<evidence type="ECO:0000256" key="7">
    <source>
        <dbReference type="PROSITE-ProRule" id="PRU00192"/>
    </source>
</evidence>
<dbReference type="Gene3D" id="2.30.30.40">
    <property type="entry name" value="SH3 Domains"/>
    <property type="match status" value="2"/>
</dbReference>
<evidence type="ECO:0000259" key="13">
    <source>
        <dbReference type="PROSITE" id="PS50835"/>
    </source>
</evidence>
<comment type="caution">
    <text evidence="14">The sequence shown here is derived from an EMBL/GenBank/DDBJ whole genome shotgun (WGS) entry which is preliminary data.</text>
</comment>
<dbReference type="Pfam" id="PF00435">
    <property type="entry name" value="Spectrin"/>
    <property type="match status" value="2"/>
</dbReference>
<dbReference type="SUPFAM" id="SSF50044">
    <property type="entry name" value="SH3-domain"/>
    <property type="match status" value="2"/>
</dbReference>
<accession>A0A556TPG3</accession>
<evidence type="ECO:0000256" key="8">
    <source>
        <dbReference type="SAM" id="Coils"/>
    </source>
</evidence>